<dbReference type="RefSeq" id="WP_408169033.1">
    <property type="nucleotide sequence ID" value="NZ_JAQQFR010000010.1"/>
</dbReference>
<dbReference type="Gene3D" id="3.20.20.80">
    <property type="entry name" value="Glycosidases"/>
    <property type="match status" value="3"/>
</dbReference>
<dbReference type="Pfam" id="PF00128">
    <property type="entry name" value="Alpha-amylase"/>
    <property type="match status" value="1"/>
</dbReference>
<dbReference type="Gene3D" id="1.10.10.470">
    <property type="entry name" value="Maltooligosyl trehalose synthase, domain 4"/>
    <property type="match status" value="1"/>
</dbReference>
<comment type="caution">
    <text evidence="2">The sequence shown here is derived from an EMBL/GenBank/DDBJ whole genome shotgun (WGS) entry which is preliminary data.</text>
</comment>
<reference evidence="2 3" key="1">
    <citation type="journal article" date="2024" name="Chem. Sci.">
        <title>Discovery of megapolipeptins by genome mining of a Burkholderiales bacteria collection.</title>
        <authorList>
            <person name="Paulo B.S."/>
            <person name="Recchia M.J.J."/>
            <person name="Lee S."/>
            <person name="Fergusson C.H."/>
            <person name="Romanowski S.B."/>
            <person name="Hernandez A."/>
            <person name="Krull N."/>
            <person name="Liu D.Y."/>
            <person name="Cavanagh H."/>
            <person name="Bos A."/>
            <person name="Gray C.A."/>
            <person name="Murphy B.T."/>
            <person name="Linington R.G."/>
            <person name="Eustaquio A.S."/>
        </authorList>
    </citation>
    <scope>NUCLEOTIDE SEQUENCE [LARGE SCALE GENOMIC DNA]</scope>
    <source>
        <strain evidence="2 3">RL21-008-BIB-B</strain>
    </source>
</reference>
<dbReference type="InterPro" id="IPR012767">
    <property type="entry name" value="Trehalose_TreY"/>
</dbReference>
<protein>
    <submittedName>
        <fullName evidence="2">Malto-oligosyltrehalose synthase</fullName>
    </submittedName>
</protein>
<dbReference type="CDD" id="cd11336">
    <property type="entry name" value="AmyAc_MTSase"/>
    <property type="match status" value="1"/>
</dbReference>
<dbReference type="PANTHER" id="PTHR10357:SF216">
    <property type="entry name" value="MALTOOLIGOSYL TREHALOSE SYNTHASE-RELATED"/>
    <property type="match status" value="1"/>
</dbReference>
<dbReference type="PANTHER" id="PTHR10357">
    <property type="entry name" value="ALPHA-AMYLASE FAMILY MEMBER"/>
    <property type="match status" value="1"/>
</dbReference>
<evidence type="ECO:0000259" key="1">
    <source>
        <dbReference type="SMART" id="SM00642"/>
    </source>
</evidence>
<organism evidence="2 3">
    <name type="scientific">Herbaspirillum rhizosphaerae</name>
    <dbReference type="NCBI Taxonomy" id="346179"/>
    <lineage>
        <taxon>Bacteria</taxon>
        <taxon>Pseudomonadati</taxon>
        <taxon>Pseudomonadota</taxon>
        <taxon>Betaproteobacteria</taxon>
        <taxon>Burkholderiales</taxon>
        <taxon>Oxalobacteraceae</taxon>
        <taxon>Herbaspirillum</taxon>
    </lineage>
</organism>
<dbReference type="InterPro" id="IPR006047">
    <property type="entry name" value="GH13_cat_dom"/>
</dbReference>
<sequence length="953" mass="107106">MPISNPQQLPRPLQATLRIQFHRGFTFDDALAQCDYFAALGVSHLYASPLFTARSGSTHGYDVVDPGRINPELGGEEGLLRLVQGLHTRQMGLIVDIVPNHMAVGGQNLWWCDVLLWGQHSRHASWFDIEWMGADPALHGKVLLPVLGKPYGELLRDAEIGLGFDVESARLYVAIPGNHLPVAPEDYVEILSAADSPHLKKAIAAFERVLDAAVQEERQTHAERAWRELATAVADTEGMAALHTALASFSAATPHGAQALHALLERQHYRLTDWRNAGDEINWRRFFEIGDLIGMRVEQVDVFEATHAGLFRLYEEGLIDGVRIDHIDGLADPAAYVRRLRERLQSIRRDIVPYIIAEKILAPDESLRNGWGLDGTTGYDFMDQAGAVLHDGAGAVALDAIWKEYRADPDGFDHVVLATRRRLLTQNFASEFNALTATLHALARTTVATRDISLMSIRRCMLELLAYFPVYRSYGDHDGSDSRDGFLIRTTAARVRDYLRKQDLPTLDAIAGWLADAPEPEKLQKLQRQDEHITNYSQLHWRALTRFQQLTPPLTAKSTEDTAFYRYGRLLSRNEVGSDPAQLALPMEDFHRHVLRRHRDFPRSMLATATHDHKRGEDARMRLAVLSEIPAHWQQALQRWRALNTAARVQAPIDPVDELMLYQTLVGVWPLSQTFQSSQAGESRPKELTDLVKRVSEWQRKALREAKRRTDWNAPDTVYEGHCEAFMQRILRPDADNPFLPALRAFVQEISAAGALNSLSQTMLRLTVPGIPDLYQGCDLWDFSLVDPDNRRPVDYALRQELMARNGVRALTLEDWRSGDCKQQLIRTLLHFRSGREALFTTGDYLPLTVEGELAEHLLAFARSAGDVTVVVLCSRHAARLIASGHSAQSLQSAVPLIPPQRWADTSVHLPLEWTGGEWQSILSGMQGAIREQVIAVSDVLRSFPVDVLVLSR</sequence>
<dbReference type="Proteomes" id="UP001629214">
    <property type="component" value="Unassembled WGS sequence"/>
</dbReference>
<dbReference type="SUPFAM" id="SSF51445">
    <property type="entry name" value="(Trans)glycosidases"/>
    <property type="match status" value="1"/>
</dbReference>
<name>A0ABW8Z9X9_9BURK</name>
<dbReference type="SMART" id="SM00642">
    <property type="entry name" value="Aamy"/>
    <property type="match status" value="1"/>
</dbReference>
<accession>A0ABW8Z9X9</accession>
<keyword evidence="3" id="KW-1185">Reference proteome</keyword>
<dbReference type="InterPro" id="IPR013797">
    <property type="entry name" value="Maltooligo_trehalose_synth_4"/>
</dbReference>
<proteinExistence type="predicted"/>
<dbReference type="EMBL" id="JAQQFR010000010">
    <property type="protein sequence ID" value="MFL9879949.1"/>
    <property type="molecule type" value="Genomic_DNA"/>
</dbReference>
<feature type="domain" description="Glycosyl hydrolase family 13 catalytic" evidence="1">
    <location>
        <begin position="14"/>
        <end position="494"/>
    </location>
</feature>
<gene>
    <name evidence="2" type="primary">treY</name>
    <name evidence="2" type="ORF">PQR63_16230</name>
</gene>
<dbReference type="InterPro" id="IPR017853">
    <property type="entry name" value="GH"/>
</dbReference>
<evidence type="ECO:0000313" key="2">
    <source>
        <dbReference type="EMBL" id="MFL9879949.1"/>
    </source>
</evidence>
<dbReference type="NCBIfam" id="TIGR02401">
    <property type="entry name" value="trehalose_TreY"/>
    <property type="match status" value="1"/>
</dbReference>
<evidence type="ECO:0000313" key="3">
    <source>
        <dbReference type="Proteomes" id="UP001629214"/>
    </source>
</evidence>